<proteinExistence type="predicted"/>
<dbReference type="OrthoDB" id="7549271at2759"/>
<organism evidence="1 2">
    <name type="scientific">Ooceraea biroi</name>
    <name type="common">Clonal raider ant</name>
    <name type="synonym">Cerapachys biroi</name>
    <dbReference type="NCBI Taxonomy" id="2015173"/>
    <lineage>
        <taxon>Eukaryota</taxon>
        <taxon>Metazoa</taxon>
        <taxon>Ecdysozoa</taxon>
        <taxon>Arthropoda</taxon>
        <taxon>Hexapoda</taxon>
        <taxon>Insecta</taxon>
        <taxon>Pterygota</taxon>
        <taxon>Neoptera</taxon>
        <taxon>Endopterygota</taxon>
        <taxon>Hymenoptera</taxon>
        <taxon>Apocrita</taxon>
        <taxon>Aculeata</taxon>
        <taxon>Formicoidea</taxon>
        <taxon>Formicidae</taxon>
        <taxon>Dorylinae</taxon>
        <taxon>Ooceraea</taxon>
    </lineage>
</organism>
<dbReference type="EMBL" id="QOIP01000005">
    <property type="protein sequence ID" value="RLU22644.1"/>
    <property type="molecule type" value="Genomic_DNA"/>
</dbReference>
<sequence>MYTGQGNSSSMNYYVPYVPPQDAETPPKKCTSVLPTRRTIRILGRRYALTATGYKFLEIGINVGLSNYIEIAIGDNRGNELILSFETWKGLYGQRMDIQHHLYNDVRGCPISVGPLTVRISESSVCDNKLIYLESSNIRLAMTDSTFFSMLNLDRCIDLMFDHLNRMVDKVDKKFAEYSNIASTNPKNVSNAIRTSYCFDENHLIDCELLALVFSK</sequence>
<dbReference type="Proteomes" id="UP000279307">
    <property type="component" value="Chromosome 5"/>
</dbReference>
<name>A0A3L8DQE9_OOCBI</name>
<accession>A0A3L8DQE9</accession>
<reference evidence="1 2" key="1">
    <citation type="journal article" date="2018" name="Genome Res.">
        <title>The genomic architecture and molecular evolution of ant odorant receptors.</title>
        <authorList>
            <person name="McKenzie S.K."/>
            <person name="Kronauer D.J.C."/>
        </authorList>
    </citation>
    <scope>NUCLEOTIDE SEQUENCE [LARGE SCALE GENOMIC DNA]</scope>
    <source>
        <strain evidence="1">Clonal line C1</strain>
    </source>
</reference>
<comment type="caution">
    <text evidence="1">The sequence shown here is derived from an EMBL/GenBank/DDBJ whole genome shotgun (WGS) entry which is preliminary data.</text>
</comment>
<gene>
    <name evidence="1" type="ORF">DMN91_004922</name>
</gene>
<dbReference type="AlphaFoldDB" id="A0A3L8DQE9"/>
<protein>
    <submittedName>
        <fullName evidence="1">Uncharacterized protein</fullName>
    </submittedName>
</protein>
<evidence type="ECO:0000313" key="2">
    <source>
        <dbReference type="Proteomes" id="UP000279307"/>
    </source>
</evidence>
<evidence type="ECO:0000313" key="1">
    <source>
        <dbReference type="EMBL" id="RLU22644.1"/>
    </source>
</evidence>
<feature type="non-terminal residue" evidence="1">
    <location>
        <position position="216"/>
    </location>
</feature>